<name>A0A438JC39_VITVI</name>
<evidence type="ECO:0000313" key="3">
    <source>
        <dbReference type="Proteomes" id="UP000288805"/>
    </source>
</evidence>
<dbReference type="InterPro" id="IPR043502">
    <property type="entry name" value="DNA/RNA_pol_sf"/>
</dbReference>
<accession>A0A438JC39</accession>
<comment type="caution">
    <text evidence="2">The sequence shown here is derived from an EMBL/GenBank/DDBJ whole genome shotgun (WGS) entry which is preliminary data.</text>
</comment>
<dbReference type="PANTHER" id="PTHR11439:SF467">
    <property type="entry name" value="INTEGRASE CATALYTIC DOMAIN-CONTAINING PROTEIN"/>
    <property type="match status" value="1"/>
</dbReference>
<dbReference type="InterPro" id="IPR013103">
    <property type="entry name" value="RVT_2"/>
</dbReference>
<feature type="domain" description="Reverse transcriptase Ty1/copia-type" evidence="1">
    <location>
        <begin position="11"/>
        <end position="86"/>
    </location>
</feature>
<protein>
    <submittedName>
        <fullName evidence="2">Retrovirus-related Pol polyprotein from transposon RE1</fullName>
    </submittedName>
</protein>
<reference evidence="2 3" key="1">
    <citation type="journal article" date="2018" name="PLoS Genet.">
        <title>Population sequencing reveals clonal diversity and ancestral inbreeding in the grapevine cultivar Chardonnay.</title>
        <authorList>
            <person name="Roach M.J."/>
            <person name="Johnson D.L."/>
            <person name="Bohlmann J."/>
            <person name="van Vuuren H.J."/>
            <person name="Jones S.J."/>
            <person name="Pretorius I.S."/>
            <person name="Schmidt S.A."/>
            <person name="Borneman A.R."/>
        </authorList>
    </citation>
    <scope>NUCLEOTIDE SEQUENCE [LARGE SCALE GENOMIC DNA]</scope>
    <source>
        <strain evidence="3">cv. Chardonnay</strain>
        <tissue evidence="2">Leaf</tissue>
    </source>
</reference>
<organism evidence="2 3">
    <name type="scientific">Vitis vinifera</name>
    <name type="common">Grape</name>
    <dbReference type="NCBI Taxonomy" id="29760"/>
    <lineage>
        <taxon>Eukaryota</taxon>
        <taxon>Viridiplantae</taxon>
        <taxon>Streptophyta</taxon>
        <taxon>Embryophyta</taxon>
        <taxon>Tracheophyta</taxon>
        <taxon>Spermatophyta</taxon>
        <taxon>Magnoliopsida</taxon>
        <taxon>eudicotyledons</taxon>
        <taxon>Gunneridae</taxon>
        <taxon>Pentapetalae</taxon>
        <taxon>rosids</taxon>
        <taxon>Vitales</taxon>
        <taxon>Vitaceae</taxon>
        <taxon>Viteae</taxon>
        <taxon>Vitis</taxon>
    </lineage>
</organism>
<sequence length="316" mass="35905">MNDEFNALVRNGTWEIVSYTFMQNLVGCKWVFRIKQLLDGSVDKYKAKLVAKGFHQGPRVDYHDTFSLVVKLTTIRLVLSLAVNKGTNTNIIKRYIYLLTQRFSIKDLGVLSYFLGSKVLTTPSGMLLTQRRYIFDLLAWTKMFGTKPVATPLVIDGNLILHLDADWAGNKDDYTSTSSYIAYLGRHLIYWSSKKLRTVARSSTKAKYRSIAATTSEINWICSLFTEFGITLPTLPAIYCDNVGVTYLCFNPIFHWCMKHVAIDYHFIRDQVQSSALRVTHVSSADQLVNALTKPLPRSRFQELQIKIGVFSGTPS</sequence>
<evidence type="ECO:0000259" key="1">
    <source>
        <dbReference type="Pfam" id="PF07727"/>
    </source>
</evidence>
<dbReference type="SUPFAM" id="SSF56672">
    <property type="entry name" value="DNA/RNA polymerases"/>
    <property type="match status" value="1"/>
</dbReference>
<evidence type="ECO:0000313" key="2">
    <source>
        <dbReference type="EMBL" id="RVX06510.1"/>
    </source>
</evidence>
<gene>
    <name evidence="2" type="primary">RE1_1910</name>
    <name evidence="2" type="ORF">CK203_023733</name>
</gene>
<dbReference type="Pfam" id="PF07727">
    <property type="entry name" value="RVT_2"/>
    <property type="match status" value="1"/>
</dbReference>
<dbReference type="PANTHER" id="PTHR11439">
    <property type="entry name" value="GAG-POL-RELATED RETROTRANSPOSON"/>
    <property type="match status" value="1"/>
</dbReference>
<proteinExistence type="predicted"/>
<dbReference type="Proteomes" id="UP000288805">
    <property type="component" value="Unassembled WGS sequence"/>
</dbReference>
<dbReference type="AlphaFoldDB" id="A0A438JC39"/>
<dbReference type="CDD" id="cd09272">
    <property type="entry name" value="RNase_HI_RT_Ty1"/>
    <property type="match status" value="1"/>
</dbReference>
<dbReference type="EMBL" id="QGNW01000051">
    <property type="protein sequence ID" value="RVX06510.1"/>
    <property type="molecule type" value="Genomic_DNA"/>
</dbReference>